<dbReference type="EMBL" id="JAWDKB010000003">
    <property type="protein sequence ID" value="MDV0443461.1"/>
    <property type="molecule type" value="Genomic_DNA"/>
</dbReference>
<reference evidence="2 3" key="1">
    <citation type="submission" date="2023-06" db="EMBL/GenBank/DDBJ databases">
        <title>Genome sequence of Methancorpusculaceae sp. Cs1.</title>
        <authorList>
            <person name="Protasov E."/>
            <person name="Platt K."/>
            <person name="Poehlein A."/>
            <person name="Daniel R."/>
            <person name="Brune A."/>
        </authorList>
    </citation>
    <scope>NUCLEOTIDE SEQUENCE [LARGE SCALE GENOMIC DNA]</scope>
    <source>
        <strain evidence="2 3">Cs1</strain>
    </source>
</reference>
<accession>A0AAE4MFZ8</accession>
<organism evidence="2 3">
    <name type="scientific">Methanorbis rubei</name>
    <dbReference type="NCBI Taxonomy" id="3028300"/>
    <lineage>
        <taxon>Archaea</taxon>
        <taxon>Methanobacteriati</taxon>
        <taxon>Methanobacteriota</taxon>
        <taxon>Stenosarchaea group</taxon>
        <taxon>Methanomicrobia</taxon>
        <taxon>Methanomicrobiales</taxon>
        <taxon>Methanocorpusculaceae</taxon>
        <taxon>Methanorbis</taxon>
    </lineage>
</organism>
<evidence type="ECO:0000313" key="2">
    <source>
        <dbReference type="EMBL" id="MDV0443461.1"/>
    </source>
</evidence>
<dbReference type="InterPro" id="IPR002123">
    <property type="entry name" value="Plipid/glycerol_acylTrfase"/>
</dbReference>
<dbReference type="SUPFAM" id="SSF69593">
    <property type="entry name" value="Glycerol-3-phosphate (1)-acyltransferase"/>
    <property type="match status" value="1"/>
</dbReference>
<dbReference type="AlphaFoldDB" id="A0AAE4MFZ8"/>
<name>A0AAE4MFZ8_9EURY</name>
<feature type="domain" description="Phospholipid/glycerol acyltransferase" evidence="1">
    <location>
        <begin position="92"/>
        <end position="206"/>
    </location>
</feature>
<proteinExistence type="predicted"/>
<gene>
    <name evidence="2" type="ORF">McpCs1_08370</name>
</gene>
<protein>
    <recommendedName>
        <fullName evidence="1">Phospholipid/glycerol acyltransferase domain-containing protein</fullName>
    </recommendedName>
</protein>
<evidence type="ECO:0000313" key="3">
    <source>
        <dbReference type="Proteomes" id="UP001283212"/>
    </source>
</evidence>
<dbReference type="Proteomes" id="UP001283212">
    <property type="component" value="Unassembled WGS sequence"/>
</dbReference>
<dbReference type="CDD" id="cd07989">
    <property type="entry name" value="LPLAT_AGPAT-like"/>
    <property type="match status" value="1"/>
</dbReference>
<dbReference type="Pfam" id="PF01553">
    <property type="entry name" value="Acyltransferase"/>
    <property type="match status" value="1"/>
</dbReference>
<sequence>MWSGEAVSRPKECVPLFRGRQKLIACRSGNIIIQYGKQIVDFPFCEISGGNVLKYHLWHTIVYKTARLCVIPIVRFGLSYRYEKCVQKSSTALIFCNHTTLWDHLLIGAACPKHMYFVAGEHLFRKRWLRILANATVKPIIRRKGVPATEVVETIKTTLAEGANVWLSPEGVRSINGETAFISPATGKLVKESGAGLVTYRIHGGYLRSPRWAAVKRKGPMYGEMVAEYTKEQIAEMSVDDLNTAIRRDLYVNAFNDQKVRPGVYRGERLAEDLETVLYVCPHCREIAKLRSKDDLFSCDCGFAVRYNEYGLFENASEYAMPFDNIADWDKWQRGYLQELIPTFLQTTPATPIVSDADQRLYKIKDGEAEHLATGRFALFTDRFEFGEGDDARVFLFEDIAGFAFSLQMKILFSCKNGTYYEVQSDYPRSAIKYMVLYRYLTGKPCY</sequence>
<evidence type="ECO:0000259" key="1">
    <source>
        <dbReference type="SMART" id="SM00563"/>
    </source>
</evidence>
<dbReference type="SMART" id="SM00563">
    <property type="entry name" value="PlsC"/>
    <property type="match status" value="1"/>
</dbReference>
<comment type="caution">
    <text evidence="2">The sequence shown here is derived from an EMBL/GenBank/DDBJ whole genome shotgun (WGS) entry which is preliminary data.</text>
</comment>
<keyword evidence="3" id="KW-1185">Reference proteome</keyword>
<dbReference type="GO" id="GO:0016746">
    <property type="term" value="F:acyltransferase activity"/>
    <property type="evidence" value="ECO:0007669"/>
    <property type="project" value="InterPro"/>
</dbReference>